<dbReference type="Pfam" id="PF04397">
    <property type="entry name" value="LytTR"/>
    <property type="match status" value="1"/>
</dbReference>
<dbReference type="CDD" id="cd00156">
    <property type="entry name" value="REC"/>
    <property type="match status" value="1"/>
</dbReference>
<accession>A0A173ZDV3</accession>
<evidence type="ECO:0000313" key="6">
    <source>
        <dbReference type="EMBL" id="CUN73869.1"/>
    </source>
</evidence>
<protein>
    <recommendedName>
        <fullName evidence="1">Stage 0 sporulation protein A homolog</fullName>
    </recommendedName>
</protein>
<dbReference type="eggNOG" id="COG3279">
    <property type="taxonomic scope" value="Bacteria"/>
</dbReference>
<organism evidence="6 7">
    <name type="scientific">Blautia wexlerae</name>
    <dbReference type="NCBI Taxonomy" id="418240"/>
    <lineage>
        <taxon>Bacteria</taxon>
        <taxon>Bacillati</taxon>
        <taxon>Bacillota</taxon>
        <taxon>Clostridia</taxon>
        <taxon>Lachnospirales</taxon>
        <taxon>Lachnospiraceae</taxon>
        <taxon>Blautia</taxon>
    </lineage>
</organism>
<dbReference type="SMART" id="SM00850">
    <property type="entry name" value="LytTR"/>
    <property type="match status" value="1"/>
</dbReference>
<comment type="function">
    <text evidence="2">May play the central regulatory role in sporulation. It may be an element of the effector pathway responsible for the activation of sporulation genes in response to nutritional stress. Spo0A may act in concert with spo0H (a sigma factor) to control the expression of some genes that are critical to the sporulation process.</text>
</comment>
<dbReference type="GO" id="GO:0003677">
    <property type="term" value="F:DNA binding"/>
    <property type="evidence" value="ECO:0007669"/>
    <property type="project" value="InterPro"/>
</dbReference>
<evidence type="ECO:0000256" key="3">
    <source>
        <dbReference type="PROSITE-ProRule" id="PRU00169"/>
    </source>
</evidence>
<dbReference type="GO" id="GO:0000156">
    <property type="term" value="F:phosphorelay response regulator activity"/>
    <property type="evidence" value="ECO:0007669"/>
    <property type="project" value="InterPro"/>
</dbReference>
<dbReference type="EMBL" id="CYZN01000005">
    <property type="protein sequence ID" value="CUN73869.1"/>
    <property type="molecule type" value="Genomic_DNA"/>
</dbReference>
<dbReference type="InterPro" id="IPR011006">
    <property type="entry name" value="CheY-like_superfamily"/>
</dbReference>
<dbReference type="Pfam" id="PF00072">
    <property type="entry name" value="Response_reg"/>
    <property type="match status" value="1"/>
</dbReference>
<evidence type="ECO:0000256" key="1">
    <source>
        <dbReference type="ARBA" id="ARBA00018672"/>
    </source>
</evidence>
<dbReference type="PANTHER" id="PTHR37299">
    <property type="entry name" value="TRANSCRIPTIONAL REGULATOR-RELATED"/>
    <property type="match status" value="1"/>
</dbReference>
<reference evidence="6 7" key="1">
    <citation type="submission" date="2015-09" db="EMBL/GenBank/DDBJ databases">
        <authorList>
            <consortium name="Pathogen Informatics"/>
        </authorList>
    </citation>
    <scope>NUCLEOTIDE SEQUENCE [LARGE SCALE GENOMIC DNA]</scope>
    <source>
        <strain evidence="6 7">2789STDY5834863</strain>
    </source>
</reference>
<dbReference type="PANTHER" id="PTHR37299:SF1">
    <property type="entry name" value="STAGE 0 SPORULATION PROTEIN A HOMOLOG"/>
    <property type="match status" value="1"/>
</dbReference>
<dbReference type="InterPro" id="IPR046947">
    <property type="entry name" value="LytR-like"/>
</dbReference>
<dbReference type="Gene3D" id="2.40.50.1020">
    <property type="entry name" value="LytTr DNA-binding domain"/>
    <property type="match status" value="1"/>
</dbReference>
<proteinExistence type="predicted"/>
<feature type="modified residue" description="4-aspartylphosphate" evidence="3">
    <location>
        <position position="56"/>
    </location>
</feature>
<dbReference type="SUPFAM" id="SSF52172">
    <property type="entry name" value="CheY-like"/>
    <property type="match status" value="1"/>
</dbReference>
<evidence type="ECO:0000313" key="7">
    <source>
        <dbReference type="Proteomes" id="UP000095431"/>
    </source>
</evidence>
<keyword evidence="3" id="KW-0597">Phosphoprotein</keyword>
<dbReference type="PROSITE" id="PS50930">
    <property type="entry name" value="HTH_LYTTR"/>
    <property type="match status" value="1"/>
</dbReference>
<dbReference type="Gene3D" id="3.40.50.2300">
    <property type="match status" value="1"/>
</dbReference>
<evidence type="ECO:0000259" key="4">
    <source>
        <dbReference type="PROSITE" id="PS50110"/>
    </source>
</evidence>
<dbReference type="AlphaFoldDB" id="A0A173ZDV3"/>
<dbReference type="SMART" id="SM00448">
    <property type="entry name" value="REC"/>
    <property type="match status" value="1"/>
</dbReference>
<dbReference type="PROSITE" id="PS50110">
    <property type="entry name" value="RESPONSE_REGULATORY"/>
    <property type="match status" value="1"/>
</dbReference>
<dbReference type="InterPro" id="IPR007492">
    <property type="entry name" value="LytTR_DNA-bd_dom"/>
</dbReference>
<gene>
    <name evidence="6" type="primary">agrA</name>
    <name evidence="6" type="ORF">ERS852478_00943</name>
</gene>
<sequence length="240" mass="27786">MKLAICEDNPSHYEIIHTILQKYPPGAFEITHFASGDEFLRTVAENGCPYSIVLTDIDLGSDNVNGISLAEKINYISPDTQIIFISQYLQYATAVYETEHAYFIHKQQMEKYLPLALRTACQKLEKLHTRYLYFSGNSRNYQVLCSDILYLERNLRQTTIYTRTGTYTTKERLTALTERMKPDFCLCHNSFAVNLHAVRTYSHKGIILSDNTEIPVSRSYYQQFKDAFAFMMLAGHREVQ</sequence>
<feature type="domain" description="Response regulatory" evidence="4">
    <location>
        <begin position="2"/>
        <end position="121"/>
    </location>
</feature>
<name>A0A173ZDV3_9FIRM</name>
<dbReference type="Proteomes" id="UP000095431">
    <property type="component" value="Unassembled WGS sequence"/>
</dbReference>
<evidence type="ECO:0000256" key="2">
    <source>
        <dbReference type="ARBA" id="ARBA00024867"/>
    </source>
</evidence>
<dbReference type="RefSeq" id="WP_055053386.1">
    <property type="nucleotide sequence ID" value="NZ_AP031426.1"/>
</dbReference>
<feature type="domain" description="HTH LytTR-type" evidence="5">
    <location>
        <begin position="132"/>
        <end position="230"/>
    </location>
</feature>
<dbReference type="InterPro" id="IPR001789">
    <property type="entry name" value="Sig_transdc_resp-reg_receiver"/>
</dbReference>
<evidence type="ECO:0000259" key="5">
    <source>
        <dbReference type="PROSITE" id="PS50930"/>
    </source>
</evidence>